<sequence length="402" mass="42454">MAIQCEKIMSLEQEIAELNELVCQEELAELVKDIRDQKMAQKRKIDETESSGCFSNKEMKNSYFPNPWPPHQQKVVNHVDNSNTTLLEGGGAGGHIYGYSLAPSVLHAPVAGTIHENVIGSLPGPVGGVAAMGGAGASKSVQGGSCAGVHGLNLVDSTPGQIGSHTGQLCGRLGDAIVYDRLASHSYAYRPLSYLEGSGSGSMGLPNSITVDAYGSPPYLEASTVLPSTLLGDAYKPPSYLEASTGLSNTIPADAYRPLPYLEAYTGLSNPMPADAYRPPPFLEASTVLPSTLLGDAYKPPSYLEASTGLSNTIPADAYRPLPYLKGSMRLPNTTSGDAYRPISTWLPNTKPNNVAGGSSTSDTYQFTDTVPATEQYRSSGSRAADAVPSAAPAHSLSYLYW</sequence>
<feature type="coiled-coil region" evidence="1">
    <location>
        <begin position="1"/>
        <end position="51"/>
    </location>
</feature>
<proteinExistence type="predicted"/>
<accession>A0ABD2UFD6</accession>
<evidence type="ECO:0000256" key="1">
    <source>
        <dbReference type="SAM" id="Coils"/>
    </source>
</evidence>
<evidence type="ECO:0000313" key="2">
    <source>
        <dbReference type="EMBL" id="KAL3367080.1"/>
    </source>
</evidence>
<keyword evidence="3" id="KW-1185">Reference proteome</keyword>
<dbReference type="Proteomes" id="UP001627284">
    <property type="component" value="Unassembled WGS sequence"/>
</dbReference>
<name>A0ABD2UFD6_9SOLN</name>
<keyword evidence="1" id="KW-0175">Coiled coil</keyword>
<reference evidence="2 3" key="1">
    <citation type="submission" date="2024-05" db="EMBL/GenBank/DDBJ databases">
        <title>De novo assembly of an allotetraploid wild potato.</title>
        <authorList>
            <person name="Hosaka A.J."/>
        </authorList>
    </citation>
    <scope>NUCLEOTIDE SEQUENCE [LARGE SCALE GENOMIC DNA]</scope>
    <source>
        <tissue evidence="2">Young leaves</tissue>
    </source>
</reference>
<dbReference type="AlphaFoldDB" id="A0ABD2UFD6"/>
<gene>
    <name evidence="2" type="ORF">AABB24_011671</name>
</gene>
<protein>
    <submittedName>
        <fullName evidence="2">Uncharacterized protein</fullName>
    </submittedName>
</protein>
<organism evidence="2 3">
    <name type="scientific">Solanum stoloniferum</name>
    <dbReference type="NCBI Taxonomy" id="62892"/>
    <lineage>
        <taxon>Eukaryota</taxon>
        <taxon>Viridiplantae</taxon>
        <taxon>Streptophyta</taxon>
        <taxon>Embryophyta</taxon>
        <taxon>Tracheophyta</taxon>
        <taxon>Spermatophyta</taxon>
        <taxon>Magnoliopsida</taxon>
        <taxon>eudicotyledons</taxon>
        <taxon>Gunneridae</taxon>
        <taxon>Pentapetalae</taxon>
        <taxon>asterids</taxon>
        <taxon>lamiids</taxon>
        <taxon>Solanales</taxon>
        <taxon>Solanaceae</taxon>
        <taxon>Solanoideae</taxon>
        <taxon>Solaneae</taxon>
        <taxon>Solanum</taxon>
    </lineage>
</organism>
<dbReference type="EMBL" id="JBJKTR010000006">
    <property type="protein sequence ID" value="KAL3367080.1"/>
    <property type="molecule type" value="Genomic_DNA"/>
</dbReference>
<evidence type="ECO:0000313" key="3">
    <source>
        <dbReference type="Proteomes" id="UP001627284"/>
    </source>
</evidence>
<comment type="caution">
    <text evidence="2">The sequence shown here is derived from an EMBL/GenBank/DDBJ whole genome shotgun (WGS) entry which is preliminary data.</text>
</comment>